<dbReference type="CDD" id="cd07185">
    <property type="entry name" value="OmpA_C-like"/>
    <property type="match status" value="1"/>
</dbReference>
<dbReference type="Proteomes" id="UP000002875">
    <property type="component" value="Chromosome"/>
</dbReference>
<evidence type="ECO:0000256" key="1">
    <source>
        <dbReference type="SAM" id="MobiDB-lite"/>
    </source>
</evidence>
<dbReference type="InterPro" id="IPR006665">
    <property type="entry name" value="OmpA-like"/>
</dbReference>
<dbReference type="Gene3D" id="3.30.1330.60">
    <property type="entry name" value="OmpA-like domain"/>
    <property type="match status" value="1"/>
</dbReference>
<feature type="domain" description="OmpA-like" evidence="2">
    <location>
        <begin position="343"/>
        <end position="419"/>
    </location>
</feature>
<accession>A0ABN4AIN2</accession>
<evidence type="ECO:0000259" key="2">
    <source>
        <dbReference type="Pfam" id="PF00691"/>
    </source>
</evidence>
<dbReference type="Pfam" id="PF06078">
    <property type="entry name" value="DUF937"/>
    <property type="match status" value="1"/>
</dbReference>
<dbReference type="SUPFAM" id="SSF103088">
    <property type="entry name" value="OmpA-like"/>
    <property type="match status" value="1"/>
</dbReference>
<keyword evidence="4" id="KW-1185">Reference proteome</keyword>
<sequence length="431" mass="46646">MNLFDTLNEALTEEVVSKIAKLSDEEPAKTRKALDGIFYTLVAGLVRRTGSMMSVNMLFNQIQKGNQGGELIGDISSYLNKKEKLDNILKIGDGLISQIFPAYKSPLVSMIGIYAGIKKNSSTMYSSLAAPILIDAVSREMSTNKLDVDGLITFLSDHHEPLFKLVPEDLLEKMIPQLGLQELLSPKFSSAKRAVSVKPAAIKSKSNAEETIINKPSPTTPEPDNEEEESSTSPSSIKWVVVGLVAIVLLGGGYYWYKNYYEPSQGIQGEEQIEMDSSAIQPDTITKAIIDSVAIKDSLNAAMATPASSATEPTNTLEASLDTYISDKTKPVGQIFPMTNLAFIKGSQALDSKSESIIDALAALLNKYPKLQIQIQGHSNDAVGMDNKTMATKRAFAIKKRLLSKGITDTRIDAIGNSGSSNSADIKVVSK</sequence>
<protein>
    <recommendedName>
        <fullName evidence="2">OmpA-like domain-containing protein</fullName>
    </recommendedName>
</protein>
<dbReference type="RefSeq" id="WP_015027561.1">
    <property type="nucleotide sequence ID" value="NC_018748.1"/>
</dbReference>
<proteinExistence type="predicted"/>
<dbReference type="InterPro" id="IPR009282">
    <property type="entry name" value="DUF937"/>
</dbReference>
<dbReference type="EMBL" id="CP002961">
    <property type="protein sequence ID" value="AFK01858.1"/>
    <property type="molecule type" value="Genomic_DNA"/>
</dbReference>
<feature type="region of interest" description="Disordered" evidence="1">
    <location>
        <begin position="206"/>
        <end position="233"/>
    </location>
</feature>
<evidence type="ECO:0000313" key="4">
    <source>
        <dbReference type="Proteomes" id="UP000002875"/>
    </source>
</evidence>
<reference evidence="3 4" key="1">
    <citation type="submission" date="2011-07" db="EMBL/GenBank/DDBJ databases">
        <title>The complete genome of chromosome of Emticicia oligotrophica DSM 17448.</title>
        <authorList>
            <consortium name="US DOE Joint Genome Institute (JGI-PGF)"/>
            <person name="Lucas S."/>
            <person name="Han J."/>
            <person name="Lapidus A."/>
            <person name="Bruce D."/>
            <person name="Goodwin L."/>
            <person name="Pitluck S."/>
            <person name="Peters L."/>
            <person name="Kyrpides N."/>
            <person name="Mavromatis K."/>
            <person name="Ivanova N."/>
            <person name="Ovchinnikova G."/>
            <person name="Teshima H."/>
            <person name="Detter J.C."/>
            <person name="Tapia R."/>
            <person name="Han C."/>
            <person name="Land M."/>
            <person name="Hauser L."/>
            <person name="Markowitz V."/>
            <person name="Cheng J.-F."/>
            <person name="Hugenholtz P."/>
            <person name="Woyke T."/>
            <person name="Wu D."/>
            <person name="Tindall B."/>
            <person name="Pomrenke H."/>
            <person name="Brambilla E."/>
            <person name="Klenk H.-P."/>
            <person name="Eisen J.A."/>
        </authorList>
    </citation>
    <scope>NUCLEOTIDE SEQUENCE [LARGE SCALE GENOMIC DNA]</scope>
    <source>
        <strain evidence="3 4">DSM 17448</strain>
    </source>
</reference>
<dbReference type="InterPro" id="IPR036737">
    <property type="entry name" value="OmpA-like_sf"/>
</dbReference>
<evidence type="ECO:0000313" key="3">
    <source>
        <dbReference type="EMBL" id="AFK01858.1"/>
    </source>
</evidence>
<organism evidence="3 4">
    <name type="scientific">Emticicia oligotrophica (strain DSM 17448 / CIP 109782 / MTCC 6937 / GPTSA100-15)</name>
    <dbReference type="NCBI Taxonomy" id="929562"/>
    <lineage>
        <taxon>Bacteria</taxon>
        <taxon>Pseudomonadati</taxon>
        <taxon>Bacteroidota</taxon>
        <taxon>Cytophagia</taxon>
        <taxon>Cytophagales</taxon>
        <taxon>Leadbetterellaceae</taxon>
        <taxon>Emticicia</taxon>
    </lineage>
</organism>
<name>A0ABN4AIN2_EMTOG</name>
<dbReference type="Pfam" id="PF00691">
    <property type="entry name" value="OmpA"/>
    <property type="match status" value="1"/>
</dbReference>
<gene>
    <name evidence="3" type="ordered locus">Emtol_0705</name>
</gene>